<dbReference type="PANTHER" id="PTHR46889">
    <property type="entry name" value="TRANSPOSASE INSF FOR INSERTION SEQUENCE IS3B-RELATED"/>
    <property type="match status" value="1"/>
</dbReference>
<protein>
    <submittedName>
        <fullName evidence="2">Transposase</fullName>
    </submittedName>
</protein>
<dbReference type="InterPro" id="IPR012337">
    <property type="entry name" value="RNaseH-like_sf"/>
</dbReference>
<sequence>MMIQNSRLYKKIRKVSNKSLILIIIFQYLQLQIYKRRVKEIKTKQRERFSLLIITRFLPRKLWSNFLFIVQPQTLVRWHESIWNLIHTLKSKFGKFIKGKKKERRLLKYKKILPIINRLTLENPNWGYQWIQSELQYLGIDIPLTTLRRIILRIKPLPPKIEILRKRWKTFLKNQTAHIAAMDFLTIKCFGFTTLYCFFIIEHHSRRVLHFNLTFQPSAEWMIRQLKDTFPFQSNIQYLILDNDSMFNQAVLNSMIQLGISPIRTSIKSPWQNAFAERWIGSVRKDLLNHIIVFGENHARSLLKEYVQYYNKMRPHQGLDGDTPTGRIVSSRASPEIPLQSHPVLNGLIHFYDWKKEAA</sequence>
<dbReference type="InterPro" id="IPR036397">
    <property type="entry name" value="RNaseH_sf"/>
</dbReference>
<dbReference type="InterPro" id="IPR001584">
    <property type="entry name" value="Integrase_cat-core"/>
</dbReference>
<evidence type="ECO:0000313" key="3">
    <source>
        <dbReference type="Proteomes" id="UP000298097"/>
    </source>
</evidence>
<dbReference type="SUPFAM" id="SSF53098">
    <property type="entry name" value="Ribonuclease H-like"/>
    <property type="match status" value="1"/>
</dbReference>
<dbReference type="GO" id="GO:0015074">
    <property type="term" value="P:DNA integration"/>
    <property type="evidence" value="ECO:0007669"/>
    <property type="project" value="InterPro"/>
</dbReference>
<proteinExistence type="predicted"/>
<dbReference type="GO" id="GO:0003676">
    <property type="term" value="F:nucleic acid binding"/>
    <property type="evidence" value="ECO:0007669"/>
    <property type="project" value="InterPro"/>
</dbReference>
<accession>A0A4R9H929</accession>
<dbReference type="PROSITE" id="PS50994">
    <property type="entry name" value="INTEGRASE"/>
    <property type="match status" value="1"/>
</dbReference>
<gene>
    <name evidence="2" type="ORF">EHO65_04585</name>
</gene>
<evidence type="ECO:0000259" key="1">
    <source>
        <dbReference type="PROSITE" id="PS50994"/>
    </source>
</evidence>
<keyword evidence="3" id="KW-1185">Reference proteome</keyword>
<dbReference type="EMBL" id="RQEY01000008">
    <property type="protein sequence ID" value="TGK42690.1"/>
    <property type="molecule type" value="Genomic_DNA"/>
</dbReference>
<name>A0A4R9H929_9LEPT</name>
<dbReference type="Proteomes" id="UP000298097">
    <property type="component" value="Unassembled WGS sequence"/>
</dbReference>
<comment type="caution">
    <text evidence="2">The sequence shown here is derived from an EMBL/GenBank/DDBJ whole genome shotgun (WGS) entry which is preliminary data.</text>
</comment>
<dbReference type="Pfam" id="PF13683">
    <property type="entry name" value="rve_3"/>
    <property type="match status" value="1"/>
</dbReference>
<reference evidence="2" key="1">
    <citation type="journal article" date="2019" name="PLoS Negl. Trop. Dis.">
        <title>Revisiting the worldwide diversity of Leptospira species in the environment.</title>
        <authorList>
            <person name="Vincent A.T."/>
            <person name="Schiettekatte O."/>
            <person name="Bourhy P."/>
            <person name="Veyrier F.J."/>
            <person name="Picardeau M."/>
        </authorList>
    </citation>
    <scope>NUCLEOTIDE SEQUENCE [LARGE SCALE GENOMIC DNA]</scope>
    <source>
        <strain evidence="2">201800301</strain>
    </source>
</reference>
<organism evidence="2 3">
    <name type="scientific">Leptospira andrefontaineae</name>
    <dbReference type="NCBI Taxonomy" id="2484976"/>
    <lineage>
        <taxon>Bacteria</taxon>
        <taxon>Pseudomonadati</taxon>
        <taxon>Spirochaetota</taxon>
        <taxon>Spirochaetia</taxon>
        <taxon>Leptospirales</taxon>
        <taxon>Leptospiraceae</taxon>
        <taxon>Leptospira</taxon>
    </lineage>
</organism>
<dbReference type="PANTHER" id="PTHR46889:SF4">
    <property type="entry name" value="TRANSPOSASE INSO FOR INSERTION SEQUENCE ELEMENT IS911B-RELATED"/>
    <property type="match status" value="1"/>
</dbReference>
<feature type="domain" description="Integrase catalytic" evidence="1">
    <location>
        <begin position="172"/>
        <end position="332"/>
    </location>
</feature>
<dbReference type="InterPro" id="IPR050900">
    <property type="entry name" value="Transposase_IS3/IS150/IS904"/>
</dbReference>
<evidence type="ECO:0000313" key="2">
    <source>
        <dbReference type="EMBL" id="TGK42690.1"/>
    </source>
</evidence>
<dbReference type="OrthoDB" id="370277at2"/>
<dbReference type="AlphaFoldDB" id="A0A4R9H929"/>
<dbReference type="Gene3D" id="3.30.420.10">
    <property type="entry name" value="Ribonuclease H-like superfamily/Ribonuclease H"/>
    <property type="match status" value="1"/>
</dbReference>